<organism evidence="2">
    <name type="scientific">uncultured Solirubrobacteraceae bacterium</name>
    <dbReference type="NCBI Taxonomy" id="1162706"/>
    <lineage>
        <taxon>Bacteria</taxon>
        <taxon>Bacillati</taxon>
        <taxon>Actinomycetota</taxon>
        <taxon>Thermoleophilia</taxon>
        <taxon>Solirubrobacterales</taxon>
        <taxon>Solirubrobacteraceae</taxon>
        <taxon>environmental samples</taxon>
    </lineage>
</organism>
<name>A0A6J4SXV4_9ACTN</name>
<reference evidence="2" key="1">
    <citation type="submission" date="2020-02" db="EMBL/GenBank/DDBJ databases">
        <authorList>
            <person name="Meier V. D."/>
        </authorList>
    </citation>
    <scope>NUCLEOTIDE SEQUENCE</scope>
    <source>
        <strain evidence="2">AVDCRST_MAG13</strain>
    </source>
</reference>
<gene>
    <name evidence="2" type="ORF">AVDCRST_MAG13-2645</name>
</gene>
<evidence type="ECO:0000313" key="2">
    <source>
        <dbReference type="EMBL" id="CAA9508076.1"/>
    </source>
</evidence>
<dbReference type="EMBL" id="CADCVO010000422">
    <property type="protein sequence ID" value="CAA9508076.1"/>
    <property type="molecule type" value="Genomic_DNA"/>
</dbReference>
<dbReference type="AlphaFoldDB" id="A0A6J4SXV4"/>
<protein>
    <recommendedName>
        <fullName evidence="1">PspA-associated domain-containing protein</fullName>
    </recommendedName>
</protein>
<accession>A0A6J4SXV4</accession>
<sequence length="99" mass="10860">MIVRISNEGQFRIDDSLHERLNELDDGAVAAVEAGDEDRFHELFEELLQIVRTEGEPLGDETLETSEIILPPADLSFVEAGEEFSGEGLFPDPTSEAAA</sequence>
<proteinExistence type="predicted"/>
<dbReference type="Pfam" id="PF22743">
    <property type="entry name" value="PspAA"/>
    <property type="match status" value="1"/>
</dbReference>
<evidence type="ECO:0000259" key="1">
    <source>
        <dbReference type="Pfam" id="PF22743"/>
    </source>
</evidence>
<dbReference type="InterPro" id="IPR054437">
    <property type="entry name" value="PspA-assoc_dom"/>
</dbReference>
<feature type="domain" description="PspA-associated" evidence="1">
    <location>
        <begin position="1"/>
        <end position="92"/>
    </location>
</feature>